<protein>
    <submittedName>
        <fullName evidence="2">Sugar kinase</fullName>
    </submittedName>
</protein>
<dbReference type="PANTHER" id="PTHR18964">
    <property type="entry name" value="ROK (REPRESSOR, ORF, KINASE) FAMILY"/>
    <property type="match status" value="1"/>
</dbReference>
<gene>
    <name evidence="2" type="ORF">ZMTM_14390</name>
</gene>
<sequence>MLIGIDIGGTNLRIGVVDGLQVIHERRMHADFSGLCAENAPDIAWQKIIQITSQYLLEVLAAYPQVSAIGIGFPGFIDPVTGKVKQSPNLPGLLDVDLAGDLSRAIGKPVIVENDALAAAYGEFRLSDKPTENMIYLGLGTGVGGGLIYHNQPFPGQHGFAMEVGHIIFEPNGRPCGCGNHGCMEQYASASGVVHSYHATTGLTLTTGEIALHANAGDEAAIAAFDLAGESLATVLAHILKVVDVGQTIIGGGLINAWPLMQSSFFHTLAQDLIPVLRDKVAVTISTTGDIAGIVGAALLAEQKS</sequence>
<dbReference type="EMBL" id="AP024110">
    <property type="protein sequence ID" value="BCM25180.1"/>
    <property type="molecule type" value="Genomic_DNA"/>
</dbReference>
<dbReference type="SUPFAM" id="SSF53067">
    <property type="entry name" value="Actin-like ATPase domain"/>
    <property type="match status" value="1"/>
</dbReference>
<keyword evidence="2" id="KW-0808">Transferase</keyword>
<evidence type="ECO:0000313" key="3">
    <source>
        <dbReference type="Proteomes" id="UP000826722"/>
    </source>
</evidence>
<keyword evidence="2" id="KW-0418">Kinase</keyword>
<dbReference type="Gene3D" id="3.30.420.40">
    <property type="match status" value="2"/>
</dbReference>
<dbReference type="InterPro" id="IPR000600">
    <property type="entry name" value="ROK"/>
</dbReference>
<dbReference type="RefSeq" id="WP_221763297.1">
    <property type="nucleotide sequence ID" value="NZ_AP024110.1"/>
</dbReference>
<comment type="similarity">
    <text evidence="1">Belongs to the ROK (NagC/XylR) family.</text>
</comment>
<dbReference type="AlphaFoldDB" id="A0A8D5JLT7"/>
<proteinExistence type="inferred from homology"/>
<reference evidence="2" key="1">
    <citation type="journal article" date="2021" name="Arch. Microbiol.">
        <title>Methyloradius palustris gen. nov., sp. nov., a methanol-oxidizing bacterium isolated from snow.</title>
        <authorList>
            <person name="Miyadera T."/>
            <person name="Kojima H."/>
            <person name="Fukui M."/>
        </authorList>
    </citation>
    <scope>NUCLEOTIDE SEQUENCE</scope>
    <source>
        <strain evidence="2">Zm11</strain>
    </source>
</reference>
<name>A0A8D5JLT7_9PROT</name>
<dbReference type="InterPro" id="IPR043129">
    <property type="entry name" value="ATPase_NBD"/>
</dbReference>
<dbReference type="Proteomes" id="UP000826722">
    <property type="component" value="Chromosome"/>
</dbReference>
<dbReference type="GO" id="GO:0016301">
    <property type="term" value="F:kinase activity"/>
    <property type="evidence" value="ECO:0007669"/>
    <property type="project" value="UniProtKB-KW"/>
</dbReference>
<organism evidence="2 3">
    <name type="scientific">Methyloradius palustris</name>
    <dbReference type="NCBI Taxonomy" id="2778876"/>
    <lineage>
        <taxon>Bacteria</taxon>
        <taxon>Pseudomonadati</taxon>
        <taxon>Pseudomonadota</taxon>
        <taxon>Betaproteobacteria</taxon>
        <taxon>Nitrosomonadales</taxon>
        <taxon>Methylophilaceae</taxon>
        <taxon>Methyloradius</taxon>
    </lineage>
</organism>
<dbReference type="KEGG" id="mpau:ZMTM_14390"/>
<evidence type="ECO:0000313" key="2">
    <source>
        <dbReference type="EMBL" id="BCM25180.1"/>
    </source>
</evidence>
<keyword evidence="3" id="KW-1185">Reference proteome</keyword>
<dbReference type="PANTHER" id="PTHR18964:SF149">
    <property type="entry name" value="BIFUNCTIONAL UDP-N-ACETYLGLUCOSAMINE 2-EPIMERASE_N-ACETYLMANNOSAMINE KINASE"/>
    <property type="match status" value="1"/>
</dbReference>
<accession>A0A8D5JLT7</accession>
<dbReference type="Pfam" id="PF00480">
    <property type="entry name" value="ROK"/>
    <property type="match status" value="1"/>
</dbReference>
<evidence type="ECO:0000256" key="1">
    <source>
        <dbReference type="ARBA" id="ARBA00006479"/>
    </source>
</evidence>